<comment type="catalytic activity">
    <reaction evidence="11">
        <text>(S)-2,3,4,5-tetrahydrodipicolinate + NADP(+) + H2O = (2S,4S)-4-hydroxy-2,3,4,5-tetrahydrodipicolinate + NADPH + H(+)</text>
        <dbReference type="Rhea" id="RHEA:35331"/>
        <dbReference type="ChEBI" id="CHEBI:15377"/>
        <dbReference type="ChEBI" id="CHEBI:15378"/>
        <dbReference type="ChEBI" id="CHEBI:16845"/>
        <dbReference type="ChEBI" id="CHEBI:57783"/>
        <dbReference type="ChEBI" id="CHEBI:58349"/>
        <dbReference type="ChEBI" id="CHEBI:67139"/>
        <dbReference type="EC" id="1.17.1.8"/>
    </reaction>
</comment>
<dbReference type="InterPro" id="IPR022664">
    <property type="entry name" value="DapB_N_CS"/>
</dbReference>
<dbReference type="Pfam" id="PF05173">
    <property type="entry name" value="DapB_C"/>
    <property type="match status" value="1"/>
</dbReference>
<dbReference type="Pfam" id="PF01113">
    <property type="entry name" value="DapB_N"/>
    <property type="match status" value="1"/>
</dbReference>
<evidence type="ECO:0000256" key="7">
    <source>
        <dbReference type="ARBA" id="ARBA00023027"/>
    </source>
</evidence>
<organism evidence="16 17">
    <name type="scientific">Algoriphagus marincola HL-49</name>
    <dbReference type="NCBI Taxonomy" id="1305737"/>
    <lineage>
        <taxon>Bacteria</taxon>
        <taxon>Pseudomonadati</taxon>
        <taxon>Bacteroidota</taxon>
        <taxon>Cytophagia</taxon>
        <taxon>Cytophagales</taxon>
        <taxon>Cyclobacteriaceae</taxon>
        <taxon>Algoriphagus</taxon>
    </lineage>
</organism>
<name>A0A0P7YLE1_9BACT</name>
<accession>A0A0P7YLE1</accession>
<keyword evidence="5" id="KW-0220">Diaminopimelate biosynthesis</keyword>
<reference evidence="16 17" key="1">
    <citation type="submission" date="2015-09" db="EMBL/GenBank/DDBJ databases">
        <title>Identification and resolution of microdiversity through metagenomic sequencing of parallel consortia.</title>
        <authorList>
            <person name="Nelson W.C."/>
            <person name="Romine M.F."/>
            <person name="Lindemann S.R."/>
        </authorList>
    </citation>
    <scope>NUCLEOTIDE SEQUENCE [LARGE SCALE GENOMIC DNA]</scope>
    <source>
        <strain evidence="16">HL-49</strain>
    </source>
</reference>
<evidence type="ECO:0000256" key="3">
    <source>
        <dbReference type="ARBA" id="ARBA00022605"/>
    </source>
</evidence>
<dbReference type="InterPro" id="IPR022663">
    <property type="entry name" value="DapB_C"/>
</dbReference>
<keyword evidence="6" id="KW-0560">Oxidoreductase</keyword>
<dbReference type="AlphaFoldDB" id="A0A0P7YLE1"/>
<keyword evidence="8" id="KW-0457">Lysine biosynthesis</keyword>
<evidence type="ECO:0000256" key="11">
    <source>
        <dbReference type="ARBA" id="ARBA00049080"/>
    </source>
</evidence>
<feature type="domain" description="Dihydrodipicolinate reductase C-terminal" evidence="15">
    <location>
        <begin position="106"/>
        <end position="238"/>
    </location>
</feature>
<dbReference type="PROSITE" id="PS01298">
    <property type="entry name" value="DAPB"/>
    <property type="match status" value="1"/>
</dbReference>
<keyword evidence="7" id="KW-0520">NAD</keyword>
<dbReference type="PANTHER" id="PTHR20836:SF0">
    <property type="entry name" value="4-HYDROXY-TETRAHYDRODIPICOLINATE REDUCTASE 1, CHLOROPLASTIC-RELATED"/>
    <property type="match status" value="1"/>
</dbReference>
<dbReference type="GO" id="GO:0005829">
    <property type="term" value="C:cytosol"/>
    <property type="evidence" value="ECO:0007669"/>
    <property type="project" value="TreeGrafter"/>
</dbReference>
<dbReference type="PANTHER" id="PTHR20836">
    <property type="entry name" value="DIHYDRODIPICOLINATE REDUCTASE"/>
    <property type="match status" value="1"/>
</dbReference>
<evidence type="ECO:0000256" key="1">
    <source>
        <dbReference type="ARBA" id="ARBA00006642"/>
    </source>
</evidence>
<evidence type="ECO:0000256" key="6">
    <source>
        <dbReference type="ARBA" id="ARBA00023002"/>
    </source>
</evidence>
<evidence type="ECO:0000256" key="9">
    <source>
        <dbReference type="ARBA" id="ARBA00037922"/>
    </source>
</evidence>
<dbReference type="Proteomes" id="UP000050421">
    <property type="component" value="Unassembled WGS sequence"/>
</dbReference>
<dbReference type="SUPFAM" id="SSF51735">
    <property type="entry name" value="NAD(P)-binding Rossmann-fold domains"/>
    <property type="match status" value="1"/>
</dbReference>
<dbReference type="GO" id="GO:0009089">
    <property type="term" value="P:lysine biosynthetic process via diaminopimelate"/>
    <property type="evidence" value="ECO:0007669"/>
    <property type="project" value="UniProtKB-UniRule"/>
</dbReference>
<dbReference type="Gene3D" id="3.30.360.10">
    <property type="entry name" value="Dihydrodipicolinate Reductase, domain 2"/>
    <property type="match status" value="1"/>
</dbReference>
<keyword evidence="2" id="KW-0963">Cytoplasm</keyword>
<evidence type="ECO:0000313" key="17">
    <source>
        <dbReference type="Proteomes" id="UP000050421"/>
    </source>
</evidence>
<evidence type="ECO:0000313" key="16">
    <source>
        <dbReference type="EMBL" id="KPQ19595.1"/>
    </source>
</evidence>
<evidence type="ECO:0000256" key="8">
    <source>
        <dbReference type="ARBA" id="ARBA00023154"/>
    </source>
</evidence>
<evidence type="ECO:0000256" key="12">
    <source>
        <dbReference type="ARBA" id="ARBA00049396"/>
    </source>
</evidence>
<evidence type="ECO:0000256" key="13">
    <source>
        <dbReference type="NCBIfam" id="TIGR00036"/>
    </source>
</evidence>
<dbReference type="STRING" id="1305737.GCA_000526355_00282"/>
<gene>
    <name evidence="16" type="primary">dapB</name>
    <name evidence="16" type="ORF">HLUCCX10_01980</name>
</gene>
<dbReference type="Gene3D" id="3.40.50.720">
    <property type="entry name" value="NAD(P)-binding Rossmann-like Domain"/>
    <property type="match status" value="1"/>
</dbReference>
<dbReference type="GO" id="GO:0008839">
    <property type="term" value="F:4-hydroxy-tetrahydrodipicolinate reductase"/>
    <property type="evidence" value="ECO:0007669"/>
    <property type="project" value="UniProtKB-UniRule"/>
</dbReference>
<evidence type="ECO:0000259" key="14">
    <source>
        <dbReference type="Pfam" id="PF01113"/>
    </source>
</evidence>
<dbReference type="InterPro" id="IPR036291">
    <property type="entry name" value="NAD(P)-bd_dom_sf"/>
</dbReference>
<dbReference type="eggNOG" id="COG0289">
    <property type="taxonomic scope" value="Bacteria"/>
</dbReference>
<dbReference type="NCBIfam" id="TIGR00036">
    <property type="entry name" value="dapB"/>
    <property type="match status" value="1"/>
</dbReference>
<comment type="pathway">
    <text evidence="9">Amino-acid biosynthesis; L-lysine biosynthesis via DAP pathway; (S)-tetrahydrodipicolinate from L-aspartate: step 4/4.</text>
</comment>
<dbReference type="InterPro" id="IPR023940">
    <property type="entry name" value="DHDPR_bac"/>
</dbReference>
<comment type="catalytic activity">
    <reaction evidence="12">
        <text>(S)-2,3,4,5-tetrahydrodipicolinate + NAD(+) + H2O = (2S,4S)-4-hydroxy-2,3,4,5-tetrahydrodipicolinate + NADH + H(+)</text>
        <dbReference type="Rhea" id="RHEA:35323"/>
        <dbReference type="ChEBI" id="CHEBI:15377"/>
        <dbReference type="ChEBI" id="CHEBI:15378"/>
        <dbReference type="ChEBI" id="CHEBI:16845"/>
        <dbReference type="ChEBI" id="CHEBI:57540"/>
        <dbReference type="ChEBI" id="CHEBI:57945"/>
        <dbReference type="ChEBI" id="CHEBI:67139"/>
        <dbReference type="EC" id="1.17.1.8"/>
    </reaction>
</comment>
<feature type="domain" description="Dihydrodipicolinate reductase N-terminal" evidence="14">
    <location>
        <begin position="1"/>
        <end position="103"/>
    </location>
</feature>
<dbReference type="EC" id="1.17.1.8" evidence="10 13"/>
<proteinExistence type="inferred from homology"/>
<dbReference type="SUPFAM" id="SSF55347">
    <property type="entry name" value="Glyceraldehyde-3-phosphate dehydrogenase-like, C-terminal domain"/>
    <property type="match status" value="1"/>
</dbReference>
<dbReference type="PATRIC" id="fig|1305737.6.peg.1054"/>
<evidence type="ECO:0000256" key="5">
    <source>
        <dbReference type="ARBA" id="ARBA00022915"/>
    </source>
</evidence>
<evidence type="ECO:0000259" key="15">
    <source>
        <dbReference type="Pfam" id="PF05173"/>
    </source>
</evidence>
<dbReference type="InterPro" id="IPR000846">
    <property type="entry name" value="DapB_N"/>
</dbReference>
<keyword evidence="3" id="KW-0028">Amino-acid biosynthesis</keyword>
<dbReference type="PIRSF" id="PIRSF000161">
    <property type="entry name" value="DHPR"/>
    <property type="match status" value="1"/>
</dbReference>
<sequence>MNIIILGYGKMGKIIGEISESRGHAILAKIDENNRETLNDLDLSKVDVAIEFSQPEAAVTNITWCLENEIPIVSGTTGWLEHKPKIEKLAIERGTPFFYASNFSIGVNVFFKVNQYLAKLMGETAGYQVEIEEIHHTAKKDAPSGTAITLAEGILDAQSELKDWYLSGEAPENGQKLPIISKRIDPAPGTHIIRYQSEIDDIEIKHTAHSRQGFALGAVLVAEWIPGKSGVLNMNDFLSF</sequence>
<evidence type="ECO:0000256" key="10">
    <source>
        <dbReference type="ARBA" id="ARBA00038983"/>
    </source>
</evidence>
<evidence type="ECO:0000256" key="2">
    <source>
        <dbReference type="ARBA" id="ARBA00022490"/>
    </source>
</evidence>
<protein>
    <recommendedName>
        <fullName evidence="10 13">4-hydroxy-tetrahydrodipicolinate reductase</fullName>
        <ecNumber evidence="10 13">1.17.1.8</ecNumber>
    </recommendedName>
</protein>
<dbReference type="EMBL" id="LJXT01000007">
    <property type="protein sequence ID" value="KPQ19595.1"/>
    <property type="molecule type" value="Genomic_DNA"/>
</dbReference>
<dbReference type="GO" id="GO:0019877">
    <property type="term" value="P:diaminopimelate biosynthetic process"/>
    <property type="evidence" value="ECO:0007669"/>
    <property type="project" value="UniProtKB-KW"/>
</dbReference>
<dbReference type="CDD" id="cd02274">
    <property type="entry name" value="DHDPR_N"/>
    <property type="match status" value="1"/>
</dbReference>
<comment type="similarity">
    <text evidence="1">Belongs to the DapB family.</text>
</comment>
<comment type="caution">
    <text evidence="16">The sequence shown here is derived from an EMBL/GenBank/DDBJ whole genome shotgun (WGS) entry which is preliminary data.</text>
</comment>
<keyword evidence="4" id="KW-0521">NADP</keyword>
<dbReference type="OrthoDB" id="9790352at2"/>
<evidence type="ECO:0000256" key="4">
    <source>
        <dbReference type="ARBA" id="ARBA00022857"/>
    </source>
</evidence>